<comment type="caution">
    <text evidence="6">The sequence shown here is derived from an EMBL/GenBank/DDBJ whole genome shotgun (WGS) entry which is preliminary data.</text>
</comment>
<organism evidence="6">
    <name type="scientific">Ignisphaera aggregans</name>
    <dbReference type="NCBI Taxonomy" id="334771"/>
    <lineage>
        <taxon>Archaea</taxon>
        <taxon>Thermoproteota</taxon>
        <taxon>Thermoprotei</taxon>
        <taxon>Desulfurococcales</taxon>
        <taxon>Desulfurococcaceae</taxon>
        <taxon>Ignisphaera</taxon>
    </lineage>
</organism>
<dbReference type="SUPFAM" id="SSF102114">
    <property type="entry name" value="Radical SAM enzymes"/>
    <property type="match status" value="1"/>
</dbReference>
<evidence type="ECO:0000256" key="2">
    <source>
        <dbReference type="ARBA" id="ARBA00022723"/>
    </source>
</evidence>
<evidence type="ECO:0000256" key="1">
    <source>
        <dbReference type="ARBA" id="ARBA00022691"/>
    </source>
</evidence>
<dbReference type="GO" id="GO:0003824">
    <property type="term" value="F:catalytic activity"/>
    <property type="evidence" value="ECO:0007669"/>
    <property type="project" value="InterPro"/>
</dbReference>
<dbReference type="InterPro" id="IPR007197">
    <property type="entry name" value="rSAM"/>
</dbReference>
<evidence type="ECO:0000256" key="3">
    <source>
        <dbReference type="ARBA" id="ARBA00023004"/>
    </source>
</evidence>
<evidence type="ECO:0000313" key="6">
    <source>
        <dbReference type="EMBL" id="HGN36958.1"/>
    </source>
</evidence>
<sequence length="299" mass="33934">MVIVIIKIFVPSNHYLYVPHLGREFNEYPPVSLTGHHCALRCKHCNARILERMTPVRTPQDLIRIVERLYRGGARSVLISGGSDVRGRVPFEGFVDAIRYAKRLGMRIYMHVGLVDEYRAQLLKEVGIDVALIDFTIEEKVIREVLNLRESPESFINSIRNLIRFSVRVVPHIIIGIYCGKPSGEKQAIDVLNMLYPNAVVLAVFSPLSNTPFENCSPPQPSYVSEILRYARRILKDIPLSYGCMKPHGEAYQPLEVEALELGFDGLSFPSYSTVEYLIESGTRFEIIEECCAYVAISR</sequence>
<dbReference type="EMBL" id="DTBZ01000121">
    <property type="protein sequence ID" value="HGQ18593.1"/>
    <property type="molecule type" value="Genomic_DNA"/>
</dbReference>
<dbReference type="PANTHER" id="PTHR43288:SF2">
    <property type="entry name" value="RADICAL SAM CORE DOMAIN-CONTAINING PROTEIN"/>
    <property type="match status" value="1"/>
</dbReference>
<evidence type="ECO:0000313" key="7">
    <source>
        <dbReference type="EMBL" id="HGQ18593.1"/>
    </source>
</evidence>
<dbReference type="PANTHER" id="PTHR43288">
    <property type="entry name" value="BIOTIN SYNTHASE-RELATED PROTEIN, RADICAL SAM SUPERFAMILY"/>
    <property type="match status" value="1"/>
</dbReference>
<dbReference type="Gene3D" id="3.20.20.70">
    <property type="entry name" value="Aldolase class I"/>
    <property type="match status" value="1"/>
</dbReference>
<dbReference type="SFLD" id="SFLDG01113">
    <property type="entry name" value="Uncharacterised_Radical_SAM_Su"/>
    <property type="match status" value="1"/>
</dbReference>
<proteinExistence type="predicted"/>
<evidence type="ECO:0000259" key="5">
    <source>
        <dbReference type="PROSITE" id="PS51918"/>
    </source>
</evidence>
<dbReference type="SMART" id="SM00729">
    <property type="entry name" value="Elp3"/>
    <property type="match status" value="1"/>
</dbReference>
<protein>
    <submittedName>
        <fullName evidence="6">Radical SAM protein</fullName>
    </submittedName>
</protein>
<dbReference type="InterPro" id="IPR006638">
    <property type="entry name" value="Elp3/MiaA/NifB-like_rSAM"/>
</dbReference>
<dbReference type="EMBL" id="DTAI01000151">
    <property type="protein sequence ID" value="HGN36958.1"/>
    <property type="molecule type" value="Genomic_DNA"/>
</dbReference>
<feature type="domain" description="Radical SAM core" evidence="5">
    <location>
        <begin position="21"/>
        <end position="245"/>
    </location>
</feature>
<dbReference type="SFLD" id="SFLDS00029">
    <property type="entry name" value="Radical_SAM"/>
    <property type="match status" value="1"/>
</dbReference>
<dbReference type="Pfam" id="PF04055">
    <property type="entry name" value="Radical_SAM"/>
    <property type="match status" value="1"/>
</dbReference>
<dbReference type="GO" id="GO:0046872">
    <property type="term" value="F:metal ion binding"/>
    <property type="evidence" value="ECO:0007669"/>
    <property type="project" value="UniProtKB-KW"/>
</dbReference>
<keyword evidence="4" id="KW-0411">Iron-sulfur</keyword>
<dbReference type="GO" id="GO:0051536">
    <property type="term" value="F:iron-sulfur cluster binding"/>
    <property type="evidence" value="ECO:0007669"/>
    <property type="project" value="UniProtKB-KW"/>
</dbReference>
<name>A0A7J3I884_9CREN</name>
<accession>A0A7J3I884</accession>
<dbReference type="AlphaFoldDB" id="A0A7J3I884"/>
<gene>
    <name evidence="6" type="ORF">ENT87_05370</name>
    <name evidence="7" type="ORF">ENU30_06440</name>
</gene>
<dbReference type="CDD" id="cd01335">
    <property type="entry name" value="Radical_SAM"/>
    <property type="match status" value="1"/>
</dbReference>
<dbReference type="PROSITE" id="PS51918">
    <property type="entry name" value="RADICAL_SAM"/>
    <property type="match status" value="1"/>
</dbReference>
<keyword evidence="2" id="KW-0479">Metal-binding</keyword>
<dbReference type="InterPro" id="IPR013785">
    <property type="entry name" value="Aldolase_TIM"/>
</dbReference>
<keyword evidence="3" id="KW-0408">Iron</keyword>
<keyword evidence="1" id="KW-0949">S-adenosyl-L-methionine</keyword>
<reference evidence="6" key="1">
    <citation type="journal article" date="2020" name="mSystems">
        <title>Genome- and Community-Level Interaction Insights into Carbon Utilization and Element Cycling Functions of Hydrothermarchaeota in Hydrothermal Sediment.</title>
        <authorList>
            <person name="Zhou Z."/>
            <person name="Liu Y."/>
            <person name="Xu W."/>
            <person name="Pan J."/>
            <person name="Luo Z.H."/>
            <person name="Li M."/>
        </authorList>
    </citation>
    <scope>NUCLEOTIDE SEQUENCE [LARGE SCALE GENOMIC DNA]</scope>
    <source>
        <strain evidence="6">SpSt-618</strain>
        <strain evidence="7">SpSt-657</strain>
    </source>
</reference>
<dbReference type="InterPro" id="IPR058240">
    <property type="entry name" value="rSAM_sf"/>
</dbReference>
<evidence type="ECO:0000256" key="4">
    <source>
        <dbReference type="ARBA" id="ARBA00023014"/>
    </source>
</evidence>